<feature type="compositionally biased region" description="Basic residues" evidence="1">
    <location>
        <begin position="301"/>
        <end position="311"/>
    </location>
</feature>
<feature type="region of interest" description="Disordered" evidence="1">
    <location>
        <begin position="25"/>
        <end position="180"/>
    </location>
</feature>
<dbReference type="InParanoid" id="A0A409W5Z4"/>
<evidence type="ECO:0000313" key="2">
    <source>
        <dbReference type="EMBL" id="PPQ73898.1"/>
    </source>
</evidence>
<keyword evidence="3" id="KW-1185">Reference proteome</keyword>
<organism evidence="2 3">
    <name type="scientific">Gymnopilus dilepis</name>
    <dbReference type="NCBI Taxonomy" id="231916"/>
    <lineage>
        <taxon>Eukaryota</taxon>
        <taxon>Fungi</taxon>
        <taxon>Dikarya</taxon>
        <taxon>Basidiomycota</taxon>
        <taxon>Agaricomycotina</taxon>
        <taxon>Agaricomycetes</taxon>
        <taxon>Agaricomycetidae</taxon>
        <taxon>Agaricales</taxon>
        <taxon>Agaricineae</taxon>
        <taxon>Hymenogastraceae</taxon>
        <taxon>Gymnopilus</taxon>
    </lineage>
</organism>
<dbReference type="STRING" id="231916.A0A409W5Z4"/>
<dbReference type="Proteomes" id="UP000284706">
    <property type="component" value="Unassembled WGS sequence"/>
</dbReference>
<protein>
    <submittedName>
        <fullName evidence="2">Uncharacterized protein</fullName>
    </submittedName>
</protein>
<reference evidence="2 3" key="1">
    <citation type="journal article" date="2018" name="Evol. Lett.">
        <title>Horizontal gene cluster transfer increased hallucinogenic mushroom diversity.</title>
        <authorList>
            <person name="Reynolds H.T."/>
            <person name="Vijayakumar V."/>
            <person name="Gluck-Thaler E."/>
            <person name="Korotkin H.B."/>
            <person name="Matheny P.B."/>
            <person name="Slot J.C."/>
        </authorList>
    </citation>
    <scope>NUCLEOTIDE SEQUENCE [LARGE SCALE GENOMIC DNA]</scope>
    <source>
        <strain evidence="2 3">SRW20</strain>
    </source>
</reference>
<comment type="caution">
    <text evidence="2">The sequence shown here is derived from an EMBL/GenBank/DDBJ whole genome shotgun (WGS) entry which is preliminary data.</text>
</comment>
<sequence length="311" mass="35877">MTEYDYSPEAFEAYIHKQQQIARWVDRTNRSPQKNPFTPATPAVQALALDRGLDSDDEYDSDNRRRPRRREHRDRDRQRDWERDRDRDRDRERSAHGHSDSSSRPRPGRHRSASHSAPPRRPDHARAFSGPPPPLPIPPVPSPTNQYPPQYPYPPRLTSPRDSRHSSRTSSTQVPSPTSYTFAQQQVPYSAPPFKSVPGPIRSQTLPNYVYPLDSKYAYPTQYYPNASAVYSSPAKPIDLAVRPSSSPFPFPLDSDLFLPFTRAQNAPQLPYSVYQTKQPPLLKRIFGGFLRSNKQPQPQRRSRHHRTNSF</sequence>
<dbReference type="EMBL" id="NHYE01005377">
    <property type="protein sequence ID" value="PPQ73898.1"/>
    <property type="molecule type" value="Genomic_DNA"/>
</dbReference>
<feature type="region of interest" description="Disordered" evidence="1">
    <location>
        <begin position="291"/>
        <end position="311"/>
    </location>
</feature>
<proteinExistence type="predicted"/>
<name>A0A409W5Z4_9AGAR</name>
<accession>A0A409W5Z4</accession>
<evidence type="ECO:0000313" key="3">
    <source>
        <dbReference type="Proteomes" id="UP000284706"/>
    </source>
</evidence>
<evidence type="ECO:0000256" key="1">
    <source>
        <dbReference type="SAM" id="MobiDB-lite"/>
    </source>
</evidence>
<gene>
    <name evidence="2" type="ORF">CVT26_011731</name>
</gene>
<feature type="compositionally biased region" description="Pro residues" evidence="1">
    <location>
        <begin position="130"/>
        <end position="142"/>
    </location>
</feature>
<dbReference type="AlphaFoldDB" id="A0A409W5Z4"/>
<dbReference type="OrthoDB" id="2976199at2759"/>
<feature type="compositionally biased region" description="Basic and acidic residues" evidence="1">
    <location>
        <begin position="73"/>
        <end position="103"/>
    </location>
</feature>